<name>D8SLI4_SELML</name>
<evidence type="ECO:0000313" key="2">
    <source>
        <dbReference type="Proteomes" id="UP000001514"/>
    </source>
</evidence>
<dbReference type="SUPFAM" id="SSF56112">
    <property type="entry name" value="Protein kinase-like (PK-like)"/>
    <property type="match status" value="1"/>
</dbReference>
<dbReference type="EMBL" id="GL377626">
    <property type="protein sequence ID" value="EFJ14776.1"/>
    <property type="molecule type" value="Genomic_DNA"/>
</dbReference>
<keyword evidence="2" id="KW-1185">Reference proteome</keyword>
<dbReference type="Gramene" id="EFJ14776">
    <property type="protein sequence ID" value="EFJ14776"/>
    <property type="gene ID" value="SELMODRAFT_423381"/>
</dbReference>
<reference evidence="1 2" key="1">
    <citation type="journal article" date="2011" name="Science">
        <title>The Selaginella genome identifies genetic changes associated with the evolution of vascular plants.</title>
        <authorList>
            <person name="Banks J.A."/>
            <person name="Nishiyama T."/>
            <person name="Hasebe M."/>
            <person name="Bowman J.L."/>
            <person name="Gribskov M."/>
            <person name="dePamphilis C."/>
            <person name="Albert V.A."/>
            <person name="Aono N."/>
            <person name="Aoyama T."/>
            <person name="Ambrose B.A."/>
            <person name="Ashton N.W."/>
            <person name="Axtell M.J."/>
            <person name="Barker E."/>
            <person name="Barker M.S."/>
            <person name="Bennetzen J.L."/>
            <person name="Bonawitz N.D."/>
            <person name="Chapple C."/>
            <person name="Cheng C."/>
            <person name="Correa L.G."/>
            <person name="Dacre M."/>
            <person name="DeBarry J."/>
            <person name="Dreyer I."/>
            <person name="Elias M."/>
            <person name="Engstrom E.M."/>
            <person name="Estelle M."/>
            <person name="Feng L."/>
            <person name="Finet C."/>
            <person name="Floyd S.K."/>
            <person name="Frommer W.B."/>
            <person name="Fujita T."/>
            <person name="Gramzow L."/>
            <person name="Gutensohn M."/>
            <person name="Harholt J."/>
            <person name="Hattori M."/>
            <person name="Heyl A."/>
            <person name="Hirai T."/>
            <person name="Hiwatashi Y."/>
            <person name="Ishikawa M."/>
            <person name="Iwata M."/>
            <person name="Karol K.G."/>
            <person name="Koehler B."/>
            <person name="Kolukisaoglu U."/>
            <person name="Kubo M."/>
            <person name="Kurata T."/>
            <person name="Lalonde S."/>
            <person name="Li K."/>
            <person name="Li Y."/>
            <person name="Litt A."/>
            <person name="Lyons E."/>
            <person name="Manning G."/>
            <person name="Maruyama T."/>
            <person name="Michael T.P."/>
            <person name="Mikami K."/>
            <person name="Miyazaki S."/>
            <person name="Morinaga S."/>
            <person name="Murata T."/>
            <person name="Mueller-Roeber B."/>
            <person name="Nelson D.R."/>
            <person name="Obara M."/>
            <person name="Oguri Y."/>
            <person name="Olmstead R.G."/>
            <person name="Onodera N."/>
            <person name="Petersen B.L."/>
            <person name="Pils B."/>
            <person name="Prigge M."/>
            <person name="Rensing S.A."/>
            <person name="Riano-Pachon D.M."/>
            <person name="Roberts A.W."/>
            <person name="Sato Y."/>
            <person name="Scheller H.V."/>
            <person name="Schulz B."/>
            <person name="Schulz C."/>
            <person name="Shakirov E.V."/>
            <person name="Shibagaki N."/>
            <person name="Shinohara N."/>
            <person name="Shippen D.E."/>
            <person name="Soerensen I."/>
            <person name="Sotooka R."/>
            <person name="Sugimoto N."/>
            <person name="Sugita M."/>
            <person name="Sumikawa N."/>
            <person name="Tanurdzic M."/>
            <person name="Theissen G."/>
            <person name="Ulvskov P."/>
            <person name="Wakazuki S."/>
            <person name="Weng J.K."/>
            <person name="Willats W.W."/>
            <person name="Wipf D."/>
            <person name="Wolf P.G."/>
            <person name="Yang L."/>
            <person name="Zimmer A.D."/>
            <person name="Zhu Q."/>
            <person name="Mitros T."/>
            <person name="Hellsten U."/>
            <person name="Loque D."/>
            <person name="Otillar R."/>
            <person name="Salamov A."/>
            <person name="Schmutz J."/>
            <person name="Shapiro H."/>
            <person name="Lindquist E."/>
            <person name="Lucas S."/>
            <person name="Rokhsar D."/>
            <person name="Grigoriev I.V."/>
        </authorList>
    </citation>
    <scope>NUCLEOTIDE SEQUENCE [LARGE SCALE GENOMIC DNA]</scope>
</reference>
<gene>
    <name evidence="1" type="ORF">SELMODRAFT_423381</name>
</gene>
<dbReference type="eggNOG" id="ENOG502S638">
    <property type="taxonomic scope" value="Eukaryota"/>
</dbReference>
<dbReference type="HOGENOM" id="CLU_496454_0_0_1"/>
<protein>
    <recommendedName>
        <fullName evidence="3">Protein kinase domain-containing protein</fullName>
    </recommendedName>
</protein>
<organism evidence="2">
    <name type="scientific">Selaginella moellendorffii</name>
    <name type="common">Spikemoss</name>
    <dbReference type="NCBI Taxonomy" id="88036"/>
    <lineage>
        <taxon>Eukaryota</taxon>
        <taxon>Viridiplantae</taxon>
        <taxon>Streptophyta</taxon>
        <taxon>Embryophyta</taxon>
        <taxon>Tracheophyta</taxon>
        <taxon>Lycopodiopsida</taxon>
        <taxon>Selaginellales</taxon>
        <taxon>Selaginellaceae</taxon>
        <taxon>Selaginella</taxon>
    </lineage>
</organism>
<dbReference type="AlphaFoldDB" id="D8SLI4"/>
<proteinExistence type="predicted"/>
<dbReference type="InterPro" id="IPR011009">
    <property type="entry name" value="Kinase-like_dom_sf"/>
</dbReference>
<accession>D8SLI4</accession>
<dbReference type="Proteomes" id="UP000001514">
    <property type="component" value="Unassembled WGS sequence"/>
</dbReference>
<evidence type="ECO:0008006" key="3">
    <source>
        <dbReference type="Google" id="ProtNLM"/>
    </source>
</evidence>
<dbReference type="InParanoid" id="D8SLI4"/>
<sequence>MGSGGNEIWNVLVRHFDEEKVAKVVEALEDECIYRLDDIKDFTLAELRDLNVPAGMAKVLLLEGRKEAAFTLRGSRVAYLGSEAYDRVMSRCPSDMANQMITFTIQEQMSDTKPPALLNYRPDTARGLPIALVSPVFAYFLDLCDSLELTPTAKDSAFVNELCLKSSMAYVDEAERCKMLFALLRAYLPFEFLVDEVGKKDIAILYQRQLLAICQVKNEEGFSGNAYLEAGAYYVRDLSDNRDEVMVRCERYPVFLLEITGALLKVSGAAFASCPLVEPLKMGLLVRRTNHKEMDALCRMVVALRKSLLKLVSLRAAVMRRPAAELELAAVDLPYPLQEFYSTGGGVMVLSFGKLYVLDLQHSRDVLPTPFEQIKRSGVTKILAKFCQRYGSQVHADWFSRGCTPKLFNTMRLSGDWLMVLMEYMEGYTDLQRKTNVFSVSSAKWNKISSLARKCLKDAQASTLRGVHGDLRLDNLLVDEGLTHVLAVDFERAGIEGCDRYPFFMNHTDVEWPAGASDNQLLMQVHDNELLESQLERKHKRKYDWHNDRSFVPKKLAALASGASVSDTEEDF</sequence>
<evidence type="ECO:0000313" key="1">
    <source>
        <dbReference type="EMBL" id="EFJ14776.1"/>
    </source>
</evidence>
<dbReference type="KEGG" id="smo:SELMODRAFT_423381"/>